<comment type="caution">
    <text evidence="2">The sequence shown here is derived from an EMBL/GenBank/DDBJ whole genome shotgun (WGS) entry which is preliminary data.</text>
</comment>
<evidence type="ECO:0000313" key="2">
    <source>
        <dbReference type="EMBL" id="GGZ51223.1"/>
    </source>
</evidence>
<evidence type="ECO:0000313" key="3">
    <source>
        <dbReference type="Proteomes" id="UP000615593"/>
    </source>
</evidence>
<sequence>MKRFSALLYLLFLTACVNVAQQENVAHEFSSVTVEDIFNKSVSIRALNVTPNHIFYAGSQGQFGYLNTADHSVAFLGRIGAQDTETEFRAIGSTEESDFILSAGSPAQLYKVNYFGKRKLVYEEKNEKVFYDAMAFWNNEEGIAIGDPTDDCMSVIITNDGGETWKKLPCSQLPKALKGEAAFAASNSNISIVGDKVWFVSGGEQSRIYSSKNKGKTWEVYNLPIAKGKPTTGAYSLDFYNQNIGIAFGGDYTRPEYNFNNKIFTNDGGETWEVIAKNRKPGYRSCVKFVPNSGGKEIVAIGFEGIAYSADYGQTWKQLSDEPFYTIAFVNEFVAYAAGNNRISKLTFMEKTPAEE</sequence>
<keyword evidence="3" id="KW-1185">Reference proteome</keyword>
<accession>A0ABQ3BLY0</accession>
<feature type="chain" id="PRO_5045555588" description="Oxidoreductase" evidence="1">
    <location>
        <begin position="21"/>
        <end position="356"/>
    </location>
</feature>
<dbReference type="InterPro" id="IPR015943">
    <property type="entry name" value="WD40/YVTN_repeat-like_dom_sf"/>
</dbReference>
<dbReference type="EMBL" id="BMWY01000002">
    <property type="protein sequence ID" value="GGZ51223.1"/>
    <property type="molecule type" value="Genomic_DNA"/>
</dbReference>
<dbReference type="PANTHER" id="PTHR47199">
    <property type="entry name" value="PHOTOSYSTEM II STABILITY/ASSEMBLY FACTOR HCF136, CHLOROPLASTIC"/>
    <property type="match status" value="1"/>
</dbReference>
<dbReference type="PROSITE" id="PS51257">
    <property type="entry name" value="PROKAR_LIPOPROTEIN"/>
    <property type="match status" value="1"/>
</dbReference>
<dbReference type="RefSeq" id="WP_027883698.1">
    <property type="nucleotide sequence ID" value="NZ_BMWY01000002.1"/>
</dbReference>
<feature type="signal peptide" evidence="1">
    <location>
        <begin position="1"/>
        <end position="20"/>
    </location>
</feature>
<organism evidence="2 3">
    <name type="scientific">Mesonia mobilis</name>
    <dbReference type="NCBI Taxonomy" id="369791"/>
    <lineage>
        <taxon>Bacteria</taxon>
        <taxon>Pseudomonadati</taxon>
        <taxon>Bacteroidota</taxon>
        <taxon>Flavobacteriia</taxon>
        <taxon>Flavobacteriales</taxon>
        <taxon>Flavobacteriaceae</taxon>
        <taxon>Mesonia</taxon>
    </lineage>
</organism>
<dbReference type="GeneID" id="94368795"/>
<dbReference type="SUPFAM" id="SSF110296">
    <property type="entry name" value="Oligoxyloglucan reducing end-specific cellobiohydrolase"/>
    <property type="match status" value="1"/>
</dbReference>
<protein>
    <recommendedName>
        <fullName evidence="4">Oxidoreductase</fullName>
    </recommendedName>
</protein>
<evidence type="ECO:0000256" key="1">
    <source>
        <dbReference type="SAM" id="SignalP"/>
    </source>
</evidence>
<dbReference type="PANTHER" id="PTHR47199:SF2">
    <property type="entry name" value="PHOTOSYSTEM II STABILITY_ASSEMBLY FACTOR HCF136, CHLOROPLASTIC"/>
    <property type="match status" value="1"/>
</dbReference>
<dbReference type="Proteomes" id="UP000615593">
    <property type="component" value="Unassembled WGS sequence"/>
</dbReference>
<name>A0ABQ3BLY0_9FLAO</name>
<dbReference type="Gene3D" id="2.130.10.10">
    <property type="entry name" value="YVTN repeat-like/Quinoprotein amine dehydrogenase"/>
    <property type="match status" value="1"/>
</dbReference>
<evidence type="ECO:0008006" key="4">
    <source>
        <dbReference type="Google" id="ProtNLM"/>
    </source>
</evidence>
<reference evidence="3" key="1">
    <citation type="journal article" date="2019" name="Int. J. Syst. Evol. Microbiol.">
        <title>The Global Catalogue of Microorganisms (GCM) 10K type strain sequencing project: providing services to taxonomists for standard genome sequencing and annotation.</title>
        <authorList>
            <consortium name="The Broad Institute Genomics Platform"/>
            <consortium name="The Broad Institute Genome Sequencing Center for Infectious Disease"/>
            <person name="Wu L."/>
            <person name="Ma J."/>
        </authorList>
    </citation>
    <scope>NUCLEOTIDE SEQUENCE [LARGE SCALE GENOMIC DNA]</scope>
    <source>
        <strain evidence="3">KCTC 12708</strain>
    </source>
</reference>
<proteinExistence type="predicted"/>
<keyword evidence="1" id="KW-0732">Signal</keyword>
<gene>
    <name evidence="2" type="ORF">GCM10008088_11310</name>
</gene>